<dbReference type="Pfam" id="PF01969">
    <property type="entry name" value="Ni_insertion"/>
    <property type="match status" value="1"/>
</dbReference>
<comment type="similarity">
    <text evidence="2">Belongs to the LarC family.</text>
</comment>
<dbReference type="HAMAP" id="MF_01074">
    <property type="entry name" value="LarC"/>
    <property type="match status" value="1"/>
</dbReference>
<comment type="function">
    <text evidence="2">Involved in the biosynthesis of a nickel-pincer cofactor ((SCS)Ni(II) pincer complex). Binds Ni(2+), and functions in nickel delivery to pyridinium-3,5-bisthiocarboxylic acid mononucleotide (P2TMN), to form the mature cofactor. Is thus probably required for the activation of nickel-pincer cofactor-dependent enzymes.</text>
</comment>
<dbReference type="RefSeq" id="WP_087742260.1">
    <property type="nucleotide sequence ID" value="NZ_LT854705.1"/>
</dbReference>
<reference evidence="4" key="1">
    <citation type="submission" date="2017-05" db="EMBL/GenBank/DDBJ databases">
        <authorList>
            <person name="Papadimitriou K."/>
        </authorList>
    </citation>
    <scope>NUCLEOTIDE SEQUENCE [LARGE SCALE GENOMIC DNA]</scope>
    <source>
        <strain evidence="4">ACA-DC 3411</strain>
    </source>
</reference>
<dbReference type="GO" id="GO:0016829">
    <property type="term" value="F:lyase activity"/>
    <property type="evidence" value="ECO:0007669"/>
    <property type="project" value="UniProtKB-UniRule"/>
</dbReference>
<evidence type="ECO:0000256" key="2">
    <source>
        <dbReference type="HAMAP-Rule" id="MF_01074"/>
    </source>
</evidence>
<dbReference type="GO" id="GO:0051604">
    <property type="term" value="P:protein maturation"/>
    <property type="evidence" value="ECO:0007669"/>
    <property type="project" value="UniProtKB-UniRule"/>
</dbReference>
<dbReference type="NCBIfam" id="TIGR00299">
    <property type="entry name" value="nickel pincer cofactor biosynthesis protein LarC"/>
    <property type="match status" value="1"/>
</dbReference>
<sequence length="414" mass="45277">MKTLYLDAFSGVSGDMFIGALLDLGVDIAQLRTELQKLPVHGYTLTADRVAKSAIYGTSFDVVLDHGEKDHGFIEHYHTHGPGEPPHAHHGRHLHDIVDLITASELSATVKRHVIAIFNDIGAAESRVHNVPLAEVHFHEVGALDSIVDIVGSCICLDLLHVDRVKCSTIADGSGFIEVAHGKMPVPVPAVAQMLSDRAIPVQQHPEVHTELLTPTGLGIVKEFVTEFGPLDAQSAVHKVGYGFGKRETGQFNALRVMLLTTGQSQKQTAAGHDQVTLLETNLDDQTAEGLSFAQEQLLAAGALDVYFTPIQMKKNRPGVKLSVLVTPADRDRFVTLMLKDTTAKGVRYTAFERTVMQRRFETVTYRGLPIRLKVATYQDIRRVTPEFEDCKLAAQKLDVSLETVMAAATALAR</sequence>
<comment type="catalytic activity">
    <reaction evidence="2">
        <text>Ni(II)-pyridinium-3,5-bisthiocarboxylate mononucleotide = pyridinium-3,5-bisthiocarboxylate mononucleotide + Ni(2+)</text>
        <dbReference type="Rhea" id="RHEA:54784"/>
        <dbReference type="ChEBI" id="CHEBI:49786"/>
        <dbReference type="ChEBI" id="CHEBI:137372"/>
        <dbReference type="ChEBI" id="CHEBI:137373"/>
        <dbReference type="EC" id="4.99.1.12"/>
    </reaction>
</comment>
<dbReference type="InterPro" id="IPR002822">
    <property type="entry name" value="Ni_insertion"/>
</dbReference>
<dbReference type="EMBL" id="LT854705">
    <property type="protein sequence ID" value="SMS14711.1"/>
    <property type="molecule type" value="Genomic_DNA"/>
</dbReference>
<evidence type="ECO:0000256" key="1">
    <source>
        <dbReference type="ARBA" id="ARBA00022596"/>
    </source>
</evidence>
<dbReference type="GO" id="GO:0016151">
    <property type="term" value="F:nickel cation binding"/>
    <property type="evidence" value="ECO:0007669"/>
    <property type="project" value="UniProtKB-UniRule"/>
</dbReference>
<keyword evidence="1 2" id="KW-0533">Nickel</keyword>
<dbReference type="AlphaFoldDB" id="A0A1Y6JZZ2"/>
<dbReference type="PANTHER" id="PTHR36566">
    <property type="entry name" value="NICKEL INSERTION PROTEIN-RELATED"/>
    <property type="match status" value="1"/>
</dbReference>
<name>A0A1Y6JZZ2_9LACO</name>
<evidence type="ECO:0000313" key="3">
    <source>
        <dbReference type="EMBL" id="SMS14711.1"/>
    </source>
</evidence>
<dbReference type="Gene3D" id="3.10.20.300">
    <property type="entry name" value="mk0293 like domain"/>
    <property type="match status" value="1"/>
</dbReference>
<organism evidence="3 4">
    <name type="scientific">Levilactobacillus zymae</name>
    <dbReference type="NCBI Taxonomy" id="267363"/>
    <lineage>
        <taxon>Bacteria</taxon>
        <taxon>Bacillati</taxon>
        <taxon>Bacillota</taxon>
        <taxon>Bacilli</taxon>
        <taxon>Lactobacillales</taxon>
        <taxon>Lactobacillaceae</taxon>
        <taxon>Levilactobacillus</taxon>
    </lineage>
</organism>
<gene>
    <name evidence="2" type="primary">larC</name>
    <name evidence="3" type="ORF">LZ3411_1661</name>
</gene>
<protein>
    <recommendedName>
        <fullName evidence="2">Pyridinium-3,5-bisthiocarboxylic acid mononucleotide nickel insertion protein</fullName>
        <shortName evidence="2">P2TMN nickel insertion protein</shortName>
        <ecNumber evidence="2">4.99.1.12</ecNumber>
    </recommendedName>
    <alternativeName>
        <fullName evidence="2">Nickel-pincer cofactor biosynthesis protein LarC</fullName>
    </alternativeName>
</protein>
<keyword evidence="2" id="KW-0456">Lyase</keyword>
<dbReference type="KEGG" id="lzy:LZ3411_1661"/>
<accession>A0A1Y6JZZ2</accession>
<proteinExistence type="inferred from homology"/>
<dbReference type="Proteomes" id="UP000195412">
    <property type="component" value="Chromosome I"/>
</dbReference>
<dbReference type="PANTHER" id="PTHR36566:SF1">
    <property type="entry name" value="PYRIDINIUM-3,5-BISTHIOCARBOXYLIC ACID MONONUCLEOTIDE NICKEL INSERTION PROTEIN"/>
    <property type="match status" value="1"/>
</dbReference>
<dbReference type="Gene3D" id="3.30.70.1380">
    <property type="entry name" value="Transcriptional regulatory protein pf0864 domain like"/>
    <property type="match status" value="1"/>
</dbReference>
<evidence type="ECO:0000313" key="4">
    <source>
        <dbReference type="Proteomes" id="UP000195412"/>
    </source>
</evidence>
<dbReference type="EC" id="4.99.1.12" evidence="2"/>